<sequence>MYKVLLVDDEFIILDGISSVVDWGAVGTELSGTAENGVEALEFVRRNPPDIIITDIRMPGMDGLELVAAVSKEYPQISFVLLSGFSEFDYAQTAMQYGVKHYLLKPCSEEKLVEALTELVAEIRERDDREGFVRSIKLSLERVMPHAKEQFLKEFVTNKTYGAREWDYFKEVYGLPFQSQTVRLLLIELEGEHEYEHLFAVKNIAEDIFPNPLLSSTAGGHVLLLMEDTLPQEELFERIDMVRSTFMRYYRTDLTAALSEPGQLTQARRLYKQTIECLNHRFYLEEGSLITERDISIQGDADHHGFTYDEERLIMPIKAGAWQDAERELLLVFRQLGELRLDIAATKSYVIQLFMAMIRLCDPERMSGYLTQLTGILDSTKLQSMHHLVMSVAEEITRERYERNRNKQSQIVMTVKKIVERHLHDETLSLQMVAKEIFMNPDYVGKMFKKETGEKFTNFVLRSRIELALEKIRRSSEQLTISELAEKTGFGDNTPYFSKIFKRYTGYSPSEYRKAP</sequence>
<keyword evidence="3 8" id="KW-0597">Phosphoprotein</keyword>
<feature type="modified residue" description="4-aspartylphosphate" evidence="8">
    <location>
        <position position="55"/>
    </location>
</feature>
<dbReference type="GO" id="GO:0005737">
    <property type="term" value="C:cytoplasm"/>
    <property type="evidence" value="ECO:0007669"/>
    <property type="project" value="UniProtKB-SubCell"/>
</dbReference>
<dbReference type="RefSeq" id="WP_013918247.1">
    <property type="nucleotide sequence ID" value="NC_015690.1"/>
</dbReference>
<dbReference type="SUPFAM" id="SSF52172">
    <property type="entry name" value="CheY-like"/>
    <property type="match status" value="1"/>
</dbReference>
<dbReference type="HOGENOM" id="CLU_000445_5_0_9"/>
<dbReference type="SUPFAM" id="SSF46689">
    <property type="entry name" value="Homeodomain-like"/>
    <property type="match status" value="1"/>
</dbReference>
<organism evidence="11 12">
    <name type="scientific">Paenibacillus mucilaginosus (strain KNP414)</name>
    <dbReference type="NCBI Taxonomy" id="1036673"/>
    <lineage>
        <taxon>Bacteria</taxon>
        <taxon>Bacillati</taxon>
        <taxon>Bacillota</taxon>
        <taxon>Bacilli</taxon>
        <taxon>Bacillales</taxon>
        <taxon>Paenibacillaceae</taxon>
        <taxon>Paenibacillus</taxon>
    </lineage>
</organism>
<keyword evidence="7" id="KW-0804">Transcription</keyword>
<dbReference type="GO" id="GO:0000160">
    <property type="term" value="P:phosphorelay signal transduction system"/>
    <property type="evidence" value="ECO:0007669"/>
    <property type="project" value="UniProtKB-KW"/>
</dbReference>
<evidence type="ECO:0000256" key="6">
    <source>
        <dbReference type="ARBA" id="ARBA00023125"/>
    </source>
</evidence>
<dbReference type="InterPro" id="IPR011006">
    <property type="entry name" value="CheY-like_superfamily"/>
</dbReference>
<dbReference type="PANTHER" id="PTHR42713">
    <property type="entry name" value="HISTIDINE KINASE-RELATED"/>
    <property type="match status" value="1"/>
</dbReference>
<dbReference type="CDD" id="cd17536">
    <property type="entry name" value="REC_YesN-like"/>
    <property type="match status" value="1"/>
</dbReference>
<keyword evidence="5" id="KW-0805">Transcription regulation</keyword>
<dbReference type="SMART" id="SM00342">
    <property type="entry name" value="HTH_ARAC"/>
    <property type="match status" value="1"/>
</dbReference>
<evidence type="ECO:0000313" key="12">
    <source>
        <dbReference type="Proteomes" id="UP000006620"/>
    </source>
</evidence>
<evidence type="ECO:0000256" key="1">
    <source>
        <dbReference type="ARBA" id="ARBA00004496"/>
    </source>
</evidence>
<dbReference type="Gene3D" id="1.10.10.60">
    <property type="entry name" value="Homeodomain-like"/>
    <property type="match status" value="2"/>
</dbReference>
<dbReference type="PROSITE" id="PS01124">
    <property type="entry name" value="HTH_ARAC_FAMILY_2"/>
    <property type="match status" value="1"/>
</dbReference>
<comment type="subcellular location">
    <subcellularLocation>
        <location evidence="1">Cytoplasm</location>
    </subcellularLocation>
</comment>
<dbReference type="PATRIC" id="fig|1036673.3.peg.4197"/>
<dbReference type="InterPro" id="IPR001789">
    <property type="entry name" value="Sig_transdc_resp-reg_receiver"/>
</dbReference>
<evidence type="ECO:0000256" key="5">
    <source>
        <dbReference type="ARBA" id="ARBA00023015"/>
    </source>
</evidence>
<evidence type="ECO:0000256" key="7">
    <source>
        <dbReference type="ARBA" id="ARBA00023163"/>
    </source>
</evidence>
<dbReference type="SMART" id="SM00448">
    <property type="entry name" value="REC"/>
    <property type="match status" value="1"/>
</dbReference>
<dbReference type="InterPro" id="IPR018060">
    <property type="entry name" value="HTH_AraC"/>
</dbReference>
<dbReference type="EMBL" id="CP002869">
    <property type="protein sequence ID" value="AEI43094.1"/>
    <property type="molecule type" value="Genomic_DNA"/>
</dbReference>
<evidence type="ECO:0000256" key="4">
    <source>
        <dbReference type="ARBA" id="ARBA00023012"/>
    </source>
</evidence>
<evidence type="ECO:0000259" key="10">
    <source>
        <dbReference type="PROSITE" id="PS50110"/>
    </source>
</evidence>
<keyword evidence="4" id="KW-0902">Two-component regulatory system</keyword>
<dbReference type="InterPro" id="IPR051552">
    <property type="entry name" value="HptR"/>
</dbReference>
<evidence type="ECO:0000256" key="2">
    <source>
        <dbReference type="ARBA" id="ARBA00022490"/>
    </source>
</evidence>
<reference evidence="11 12" key="2">
    <citation type="journal article" date="2013" name="Genome Announc.">
        <title>Genome Sequence of Growth-Improving Paenibacillus mucilaginosus Strain KNP414.</title>
        <authorList>
            <person name="Lu J.J."/>
            <person name="Wang J.F."/>
            <person name="Hu X.F."/>
        </authorList>
    </citation>
    <scope>NUCLEOTIDE SEQUENCE [LARGE SCALE GENOMIC DNA]</scope>
    <source>
        <strain evidence="11 12">KNP414</strain>
    </source>
</reference>
<gene>
    <name evidence="11" type="ordered locus">KNP414_04564</name>
</gene>
<feature type="domain" description="HTH araC/xylS-type" evidence="9">
    <location>
        <begin position="413"/>
        <end position="515"/>
    </location>
</feature>
<reference evidence="12" key="1">
    <citation type="submission" date="2011-06" db="EMBL/GenBank/DDBJ databases">
        <title>Complete genome sequence of Paenibacillus mucilaginosus KNP414.</title>
        <authorList>
            <person name="Wang J."/>
            <person name="Hu S."/>
            <person name="Hu X."/>
            <person name="Zhang B."/>
            <person name="Dong D."/>
            <person name="Zhang S."/>
            <person name="Zhao K."/>
            <person name="Wu D."/>
        </authorList>
    </citation>
    <scope>NUCLEOTIDE SEQUENCE [LARGE SCALE GENOMIC DNA]</scope>
    <source>
        <strain evidence="12">KNP414</strain>
    </source>
</reference>
<feature type="domain" description="Response regulatory" evidence="10">
    <location>
        <begin position="3"/>
        <end position="120"/>
    </location>
</feature>
<proteinExistence type="predicted"/>
<name>F8FBP3_PAEMK</name>
<dbReference type="GO" id="GO:0003700">
    <property type="term" value="F:DNA-binding transcription factor activity"/>
    <property type="evidence" value="ECO:0007669"/>
    <property type="project" value="InterPro"/>
</dbReference>
<evidence type="ECO:0000256" key="8">
    <source>
        <dbReference type="PROSITE-ProRule" id="PRU00169"/>
    </source>
</evidence>
<dbReference type="PANTHER" id="PTHR42713:SF3">
    <property type="entry name" value="TRANSCRIPTIONAL REGULATORY PROTEIN HPTR"/>
    <property type="match status" value="1"/>
</dbReference>
<dbReference type="AlphaFoldDB" id="F8FBP3"/>
<evidence type="ECO:0000256" key="3">
    <source>
        <dbReference type="ARBA" id="ARBA00022553"/>
    </source>
</evidence>
<dbReference type="Pfam" id="PF00072">
    <property type="entry name" value="Response_reg"/>
    <property type="match status" value="1"/>
</dbReference>
<evidence type="ECO:0000313" key="11">
    <source>
        <dbReference type="EMBL" id="AEI43094.1"/>
    </source>
</evidence>
<evidence type="ECO:0000259" key="9">
    <source>
        <dbReference type="PROSITE" id="PS01124"/>
    </source>
</evidence>
<dbReference type="KEGG" id="pms:KNP414_04564"/>
<dbReference type="Pfam" id="PF12833">
    <property type="entry name" value="HTH_18"/>
    <property type="match status" value="1"/>
</dbReference>
<dbReference type="InterPro" id="IPR009057">
    <property type="entry name" value="Homeodomain-like_sf"/>
</dbReference>
<dbReference type="GO" id="GO:0043565">
    <property type="term" value="F:sequence-specific DNA binding"/>
    <property type="evidence" value="ECO:0007669"/>
    <property type="project" value="InterPro"/>
</dbReference>
<keyword evidence="2" id="KW-0963">Cytoplasm</keyword>
<keyword evidence="6" id="KW-0238">DNA-binding</keyword>
<accession>F8FBP3</accession>
<dbReference type="PROSITE" id="PS50110">
    <property type="entry name" value="RESPONSE_REGULATORY"/>
    <property type="match status" value="1"/>
</dbReference>
<protein>
    <submittedName>
        <fullName evidence="11">Two component transcriptional regulator, AraC family</fullName>
    </submittedName>
</protein>
<dbReference type="Proteomes" id="UP000006620">
    <property type="component" value="Chromosome"/>
</dbReference>
<dbReference type="Gene3D" id="3.40.50.2300">
    <property type="match status" value="1"/>
</dbReference>